<feature type="domain" description="Beta-ketoacyl-[acyl-carrier-protein] synthase III C-terminal" evidence="3">
    <location>
        <begin position="246"/>
        <end position="327"/>
    </location>
</feature>
<name>A0AAP9DV15_PANTH</name>
<dbReference type="Gene3D" id="3.40.47.10">
    <property type="match status" value="1"/>
</dbReference>
<evidence type="ECO:0000313" key="6">
    <source>
        <dbReference type="EMBL" id="QDM44923.1"/>
    </source>
</evidence>
<dbReference type="InterPro" id="IPR016039">
    <property type="entry name" value="Thiolase-like"/>
</dbReference>
<keyword evidence="1" id="KW-0808">Transferase</keyword>
<dbReference type="GO" id="GO:0004315">
    <property type="term" value="F:3-oxoacyl-[acyl-carrier-protein] synthase activity"/>
    <property type="evidence" value="ECO:0007669"/>
    <property type="project" value="InterPro"/>
</dbReference>
<dbReference type="Pfam" id="PF08545">
    <property type="entry name" value="ACP_syn_III"/>
    <property type="match status" value="1"/>
</dbReference>
<dbReference type="Proteomes" id="UP001209276">
    <property type="component" value="Unassembled WGS sequence"/>
</dbReference>
<evidence type="ECO:0000313" key="8">
    <source>
        <dbReference type="Proteomes" id="UP001209276"/>
    </source>
</evidence>
<dbReference type="GO" id="GO:0006633">
    <property type="term" value="P:fatty acid biosynthetic process"/>
    <property type="evidence" value="ECO:0007669"/>
    <property type="project" value="InterPro"/>
</dbReference>
<gene>
    <name evidence="6" type="ORF">FLT43_16615</name>
    <name evidence="5" type="ORF">M5W83_15010</name>
</gene>
<protein>
    <submittedName>
        <fullName evidence="6">Ketoacyl-ACP synthase III</fullName>
    </submittedName>
</protein>
<dbReference type="PANTHER" id="PTHR34069">
    <property type="entry name" value="3-OXOACYL-[ACYL-CARRIER-PROTEIN] SYNTHASE 3"/>
    <property type="match status" value="1"/>
</dbReference>
<evidence type="ECO:0000259" key="3">
    <source>
        <dbReference type="Pfam" id="PF08541"/>
    </source>
</evidence>
<dbReference type="InterPro" id="IPR013751">
    <property type="entry name" value="ACP_syn_III_N"/>
</dbReference>
<dbReference type="PANTHER" id="PTHR34069:SF3">
    <property type="entry name" value="ACYL-COA:ACYL-COA ALKYLTRANSFERASE"/>
    <property type="match status" value="1"/>
</dbReference>
<dbReference type="SUPFAM" id="SSF53901">
    <property type="entry name" value="Thiolase-like"/>
    <property type="match status" value="1"/>
</dbReference>
<dbReference type="GeneID" id="76997586"/>
<dbReference type="Proteomes" id="UP000315377">
    <property type="component" value="Chromosome"/>
</dbReference>
<evidence type="ECO:0000313" key="7">
    <source>
        <dbReference type="Proteomes" id="UP000315377"/>
    </source>
</evidence>
<organism evidence="6 7">
    <name type="scientific">Paenibacillus thiaminolyticus</name>
    <name type="common">Bacillus thiaminolyticus</name>
    <dbReference type="NCBI Taxonomy" id="49283"/>
    <lineage>
        <taxon>Bacteria</taxon>
        <taxon>Bacillati</taxon>
        <taxon>Bacillota</taxon>
        <taxon>Bacilli</taxon>
        <taxon>Bacillales</taxon>
        <taxon>Paenibacillaceae</taxon>
        <taxon>Paenibacillus</taxon>
    </lineage>
</organism>
<feature type="domain" description="Beta-ketoacyl-[acyl-carrier-protein] synthase III N-terminal" evidence="4">
    <location>
        <begin position="114"/>
        <end position="180"/>
    </location>
</feature>
<dbReference type="GO" id="GO:0044550">
    <property type="term" value="P:secondary metabolite biosynthetic process"/>
    <property type="evidence" value="ECO:0007669"/>
    <property type="project" value="TreeGrafter"/>
</dbReference>
<evidence type="ECO:0000256" key="2">
    <source>
        <dbReference type="ARBA" id="ARBA00023315"/>
    </source>
</evidence>
<dbReference type="EMBL" id="JAMDMM010000027">
    <property type="protein sequence ID" value="MCY9608457.1"/>
    <property type="molecule type" value="Genomic_DNA"/>
</dbReference>
<evidence type="ECO:0000259" key="4">
    <source>
        <dbReference type="Pfam" id="PF08545"/>
    </source>
</evidence>
<reference evidence="6 7" key="1">
    <citation type="submission" date="2019-07" db="EMBL/GenBank/DDBJ databases">
        <title>Paenibacillus thiaminolyticus NRRL B-4156.</title>
        <authorList>
            <person name="Hehnly C."/>
            <person name="Zhang L."/>
        </authorList>
    </citation>
    <scope>NUCLEOTIDE SEQUENCE [LARGE SCALE GENOMIC DNA]</scope>
    <source>
        <strain evidence="6 7">NRRL B-4156</strain>
    </source>
</reference>
<dbReference type="CDD" id="cd00830">
    <property type="entry name" value="KAS_III"/>
    <property type="match status" value="1"/>
</dbReference>
<dbReference type="Pfam" id="PF08541">
    <property type="entry name" value="ACP_syn_III_C"/>
    <property type="match status" value="1"/>
</dbReference>
<accession>A0AAP9DV15</accession>
<dbReference type="AlphaFoldDB" id="A0AAP9DV15"/>
<evidence type="ECO:0000313" key="5">
    <source>
        <dbReference type="EMBL" id="MCY9608457.1"/>
    </source>
</evidence>
<dbReference type="RefSeq" id="WP_087440307.1">
    <property type="nucleotide sequence ID" value="NZ_CABMNB010000005.1"/>
</dbReference>
<keyword evidence="2" id="KW-0012">Acyltransferase</keyword>
<sequence length="350" mass="38797">MANVAFNNIYIGGIACAVPEKVEKITDYIDQLGENEVYKFIETTGVKERHCVSGNQTTSDLCFVAAEQLMKEKQIDKESIDALIFLTQSPDYTLPATSHVIHKRLGLSKNCIAFDINLGCSGYVYGLYLASTMLQGGSIKRILFLAGEMSVENPEASIKDVILFGHAGTATIIERGNTEMKCLLKANGEGYSSLIIPGGAVRNPIMDGKNYYKQTAMHMEGADVFGFTITEIPRAFKEFFDLYGGDIHDYDYCVFHQANLLILKQLARKLKLPLEKMPISLDRYANTSSASIPLGIVDLCEREQVPEMIKLITSGFGVGLSWGVTSFEVESKNVLPMIYTSDYYEEAYRG</sequence>
<evidence type="ECO:0000256" key="1">
    <source>
        <dbReference type="ARBA" id="ARBA00022679"/>
    </source>
</evidence>
<dbReference type="InterPro" id="IPR013747">
    <property type="entry name" value="ACP_syn_III_C"/>
</dbReference>
<keyword evidence="8" id="KW-1185">Reference proteome</keyword>
<proteinExistence type="predicted"/>
<dbReference type="EMBL" id="CP041405">
    <property type="protein sequence ID" value="QDM44923.1"/>
    <property type="molecule type" value="Genomic_DNA"/>
</dbReference>
<reference evidence="5 8" key="2">
    <citation type="submission" date="2022-05" db="EMBL/GenBank/DDBJ databases">
        <title>Genome Sequencing of Bee-Associated Microbes.</title>
        <authorList>
            <person name="Dunlap C."/>
        </authorList>
    </citation>
    <scope>NUCLEOTIDE SEQUENCE [LARGE SCALE GENOMIC DNA]</scope>
    <source>
        <strain evidence="5 8">NRRL B-14613</strain>
    </source>
</reference>